<dbReference type="AlphaFoldDB" id="A0A4Y7JRI7"/>
<keyword evidence="1" id="KW-0732">Signal</keyword>
<evidence type="ECO:0000313" key="2">
    <source>
        <dbReference type="EMBL" id="RZC63704.1"/>
    </source>
</evidence>
<sequence length="202" mass="22413">MLLALGLLLTEQTSSNCYPPNRNKVRDPGKEIRKETKKIFATLPATAFHWGSLIWVLPKLNWVTDETWEDRSAQYILLDSSQLSAKWDPARAEANPITPRNYPNVRRPAGGGAVAEVKGGGGTIMARPQQQHSSYAHVANLLKCEGLHIEGIVNPTQLARWKKEEEELSSINLCCKIHLCFAGVSLFEGVGDGIKLQKQVKK</sequence>
<dbReference type="EMBL" id="CM010719">
    <property type="protein sequence ID" value="RZC63704.1"/>
    <property type="molecule type" value="Genomic_DNA"/>
</dbReference>
<evidence type="ECO:0000313" key="3">
    <source>
        <dbReference type="Proteomes" id="UP000316621"/>
    </source>
</evidence>
<gene>
    <name evidence="2" type="ORF">C5167_025443</name>
</gene>
<feature type="signal peptide" evidence="1">
    <location>
        <begin position="1"/>
        <end position="17"/>
    </location>
</feature>
<proteinExistence type="predicted"/>
<organism evidence="2 3">
    <name type="scientific">Papaver somniferum</name>
    <name type="common">Opium poppy</name>
    <dbReference type="NCBI Taxonomy" id="3469"/>
    <lineage>
        <taxon>Eukaryota</taxon>
        <taxon>Viridiplantae</taxon>
        <taxon>Streptophyta</taxon>
        <taxon>Embryophyta</taxon>
        <taxon>Tracheophyta</taxon>
        <taxon>Spermatophyta</taxon>
        <taxon>Magnoliopsida</taxon>
        <taxon>Ranunculales</taxon>
        <taxon>Papaveraceae</taxon>
        <taxon>Papaveroideae</taxon>
        <taxon>Papaver</taxon>
    </lineage>
</organism>
<name>A0A4Y7JRI7_PAPSO</name>
<feature type="chain" id="PRO_5021323641" evidence="1">
    <location>
        <begin position="18"/>
        <end position="202"/>
    </location>
</feature>
<feature type="non-terminal residue" evidence="2">
    <location>
        <position position="202"/>
    </location>
</feature>
<accession>A0A4Y7JRI7</accession>
<dbReference type="PANTHER" id="PTHR34657:SF4">
    <property type="entry name" value="EMBRYO SAC DEVELOPMENT ARREST 6"/>
    <property type="match status" value="1"/>
</dbReference>
<dbReference type="PANTHER" id="PTHR34657">
    <property type="entry name" value="EMBRYO SAC DEVELOPMENT ARREST 6"/>
    <property type="match status" value="1"/>
</dbReference>
<evidence type="ECO:0000256" key="1">
    <source>
        <dbReference type="SAM" id="SignalP"/>
    </source>
</evidence>
<dbReference type="Gramene" id="RZC63704">
    <property type="protein sequence ID" value="RZC63704"/>
    <property type="gene ID" value="C5167_025443"/>
</dbReference>
<reference evidence="2 3" key="1">
    <citation type="journal article" date="2018" name="Science">
        <title>The opium poppy genome and morphinan production.</title>
        <authorList>
            <person name="Guo L."/>
            <person name="Winzer T."/>
            <person name="Yang X."/>
            <person name="Li Y."/>
            <person name="Ning Z."/>
            <person name="He Z."/>
            <person name="Teodor R."/>
            <person name="Lu Y."/>
            <person name="Bowser T.A."/>
            <person name="Graham I.A."/>
            <person name="Ye K."/>
        </authorList>
    </citation>
    <scope>NUCLEOTIDE SEQUENCE [LARGE SCALE GENOMIC DNA]</scope>
    <source>
        <strain evidence="3">cv. HN1</strain>
        <tissue evidence="2">Leaves</tissue>
    </source>
</reference>
<dbReference type="Proteomes" id="UP000316621">
    <property type="component" value="Chromosome 5"/>
</dbReference>
<keyword evidence="3" id="KW-1185">Reference proteome</keyword>
<protein>
    <submittedName>
        <fullName evidence="2">Uncharacterized protein</fullName>
    </submittedName>
</protein>